<keyword evidence="1" id="KW-1133">Transmembrane helix</keyword>
<feature type="transmembrane region" description="Helical" evidence="1">
    <location>
        <begin position="42"/>
        <end position="61"/>
    </location>
</feature>
<evidence type="ECO:0000313" key="2">
    <source>
        <dbReference type="EMBL" id="MQM13595.1"/>
    </source>
</evidence>
<sequence>MGSSLPVVFVALSWVSHSNFLRETHDLCTSTTGRRYICHDLYALQYLFNIILYVTVVSYFYPYGTHDLCTSTTGSRTHDLCTSSTGNRTDGLCISITDGEWIYTSSIRVSFFKYAEESRFTERLDESQMQKEFVQAQIRTSGRSTTNVHTDGSVSFATHKVRMEHNSSGHLNFKNFLIKLIRRKGRMITLVRKLGR</sequence>
<dbReference type="Proteomes" id="UP000652761">
    <property type="component" value="Unassembled WGS sequence"/>
</dbReference>
<keyword evidence="3" id="KW-1185">Reference proteome</keyword>
<organism evidence="2 3">
    <name type="scientific">Colocasia esculenta</name>
    <name type="common">Wild taro</name>
    <name type="synonym">Arum esculentum</name>
    <dbReference type="NCBI Taxonomy" id="4460"/>
    <lineage>
        <taxon>Eukaryota</taxon>
        <taxon>Viridiplantae</taxon>
        <taxon>Streptophyta</taxon>
        <taxon>Embryophyta</taxon>
        <taxon>Tracheophyta</taxon>
        <taxon>Spermatophyta</taxon>
        <taxon>Magnoliopsida</taxon>
        <taxon>Liliopsida</taxon>
        <taxon>Araceae</taxon>
        <taxon>Aroideae</taxon>
        <taxon>Colocasieae</taxon>
        <taxon>Colocasia</taxon>
    </lineage>
</organism>
<evidence type="ECO:0000313" key="3">
    <source>
        <dbReference type="Proteomes" id="UP000652761"/>
    </source>
</evidence>
<gene>
    <name evidence="2" type="ORF">Taro_046524</name>
</gene>
<dbReference type="AlphaFoldDB" id="A0A843X5N9"/>
<evidence type="ECO:0000256" key="1">
    <source>
        <dbReference type="SAM" id="Phobius"/>
    </source>
</evidence>
<dbReference type="EMBL" id="NMUH01005749">
    <property type="protein sequence ID" value="MQM13595.1"/>
    <property type="molecule type" value="Genomic_DNA"/>
</dbReference>
<name>A0A843X5N9_COLES</name>
<proteinExistence type="predicted"/>
<reference evidence="2" key="1">
    <citation type="submission" date="2017-07" db="EMBL/GenBank/DDBJ databases">
        <title>Taro Niue Genome Assembly and Annotation.</title>
        <authorList>
            <person name="Atibalentja N."/>
            <person name="Keating K."/>
            <person name="Fields C.J."/>
        </authorList>
    </citation>
    <scope>NUCLEOTIDE SEQUENCE</scope>
    <source>
        <strain evidence="2">Niue_2</strain>
        <tissue evidence="2">Leaf</tissue>
    </source>
</reference>
<comment type="caution">
    <text evidence="2">The sequence shown here is derived from an EMBL/GenBank/DDBJ whole genome shotgun (WGS) entry which is preliminary data.</text>
</comment>
<keyword evidence="1" id="KW-0472">Membrane</keyword>
<keyword evidence="1" id="KW-0812">Transmembrane</keyword>
<accession>A0A843X5N9</accession>
<protein>
    <submittedName>
        <fullName evidence="2">Uncharacterized protein</fullName>
    </submittedName>
</protein>